<accession>A0AC34FHM2</accession>
<evidence type="ECO:0000313" key="2">
    <source>
        <dbReference type="WBParaSite" id="ES5_v2.g16072.t1"/>
    </source>
</evidence>
<evidence type="ECO:0000313" key="1">
    <source>
        <dbReference type="Proteomes" id="UP000887579"/>
    </source>
</evidence>
<protein>
    <submittedName>
        <fullName evidence="2">Uncharacterized protein</fullName>
    </submittedName>
</protein>
<organism evidence="1 2">
    <name type="scientific">Panagrolaimus sp. ES5</name>
    <dbReference type="NCBI Taxonomy" id="591445"/>
    <lineage>
        <taxon>Eukaryota</taxon>
        <taxon>Metazoa</taxon>
        <taxon>Ecdysozoa</taxon>
        <taxon>Nematoda</taxon>
        <taxon>Chromadorea</taxon>
        <taxon>Rhabditida</taxon>
        <taxon>Tylenchina</taxon>
        <taxon>Panagrolaimomorpha</taxon>
        <taxon>Panagrolaimoidea</taxon>
        <taxon>Panagrolaimidae</taxon>
        <taxon>Panagrolaimus</taxon>
    </lineage>
</organism>
<dbReference type="WBParaSite" id="ES5_v2.g16072.t1">
    <property type="protein sequence ID" value="ES5_v2.g16072.t1"/>
    <property type="gene ID" value="ES5_v2.g16072"/>
</dbReference>
<sequence length="168" mass="18069">MATTATSFPASLSSEALLPVLTAQLGSELLAKQVIKTLEEAAEKEARKKIQQQVTSASSPSSDQSIIVSTSITSPNQNNNHHNNNNYHQHHHHHNTILKTTNQKSAFMPITSSITTSSNTIIRPIPKPLSPILSTPSTPTGSLTFRGAIPSSPLSASNILNEKRKENS</sequence>
<dbReference type="Proteomes" id="UP000887579">
    <property type="component" value="Unplaced"/>
</dbReference>
<proteinExistence type="predicted"/>
<reference evidence="2" key="1">
    <citation type="submission" date="2022-11" db="UniProtKB">
        <authorList>
            <consortium name="WormBaseParasite"/>
        </authorList>
    </citation>
    <scope>IDENTIFICATION</scope>
</reference>
<name>A0AC34FHM2_9BILA</name>